<feature type="transmembrane region" description="Helical" evidence="3">
    <location>
        <begin position="89"/>
        <end position="109"/>
    </location>
</feature>
<keyword evidence="5" id="KW-1185">Reference proteome</keyword>
<proteinExistence type="predicted"/>
<evidence type="ECO:0000256" key="3">
    <source>
        <dbReference type="SAM" id="Phobius"/>
    </source>
</evidence>
<feature type="transmembrane region" description="Helical" evidence="3">
    <location>
        <begin position="357"/>
        <end position="378"/>
    </location>
</feature>
<reference evidence="4" key="1">
    <citation type="submission" date="2020-10" db="EMBL/GenBank/DDBJ databases">
        <title>Phylogeny of dyella-like bacteria.</title>
        <authorList>
            <person name="Fu J."/>
        </authorList>
    </citation>
    <scope>NUCLEOTIDE SEQUENCE</scope>
    <source>
        <strain evidence="4">DHON07</strain>
    </source>
</reference>
<dbReference type="PANTHER" id="PTHR44227">
    <property type="match status" value="1"/>
</dbReference>
<dbReference type="PANTHER" id="PTHR44227:SF3">
    <property type="entry name" value="PROTEIN O-MANNOSYL-TRANSFERASE TMTC4"/>
    <property type="match status" value="1"/>
</dbReference>
<organism evidence="4 5">
    <name type="scientific">Dyella mobilis</name>
    <dbReference type="NCBI Taxonomy" id="1849582"/>
    <lineage>
        <taxon>Bacteria</taxon>
        <taxon>Pseudomonadati</taxon>
        <taxon>Pseudomonadota</taxon>
        <taxon>Gammaproteobacteria</taxon>
        <taxon>Lysobacterales</taxon>
        <taxon>Rhodanobacteraceae</taxon>
        <taxon>Dyella</taxon>
    </lineage>
</organism>
<evidence type="ECO:0008006" key="6">
    <source>
        <dbReference type="Google" id="ProtNLM"/>
    </source>
</evidence>
<dbReference type="Proteomes" id="UP001430193">
    <property type="component" value="Unassembled WGS sequence"/>
</dbReference>
<feature type="transmembrane region" description="Helical" evidence="3">
    <location>
        <begin position="129"/>
        <end position="150"/>
    </location>
</feature>
<feature type="transmembrane region" description="Helical" evidence="3">
    <location>
        <begin position="329"/>
        <end position="350"/>
    </location>
</feature>
<feature type="transmembrane region" description="Helical" evidence="3">
    <location>
        <begin position="384"/>
        <end position="402"/>
    </location>
</feature>
<feature type="transmembrane region" description="Helical" evidence="3">
    <location>
        <begin position="156"/>
        <end position="172"/>
    </location>
</feature>
<accession>A0ABS2KH27</accession>
<evidence type="ECO:0000313" key="4">
    <source>
        <dbReference type="EMBL" id="MBM7130062.1"/>
    </source>
</evidence>
<name>A0ABS2KH27_9GAMM</name>
<keyword evidence="3" id="KW-1133">Transmembrane helix</keyword>
<keyword evidence="2" id="KW-0802">TPR repeat</keyword>
<keyword evidence="3" id="KW-0812">Transmembrane</keyword>
<sequence length="672" mass="74414">MFRANWFNGRLLLLAALCLTTMAYWPGLSGGWLFDDYPNIVDNPGVQPNQLDTASLVRAALSSPSSDFKRPLASLSFALNYSFTGLDPYWMKATNLIIHLLNGCLVFFLSRLLLKSARPHASERSAETIAAWVAASWLLLPINLTAVLYTVQRMESLANLFVLLGLIGYVHGRVKLLTLPSANNLGAIALCTVSLIGATAMGATAKETAVMLPLYAFLCEWALFGFSRVGNHGKDFEDQHHTAPPRSRHDVRIITLFVVTLWLPLGLGLAWLLPGILNPASWATRDFTLHTRLLTEARVVVDYIGWILFPTIDTLSFYHDDIALSTDLLSPWTTLTSLIALAMLVALALWLRKRRPLITLGIAFYLACHVLTATIIPLELVYEHRNYFASFGLMLVVVPLLAPEGSQQVGADNYRVRRLLAVLLISLITYWTTLTTITACAWGDPLRLAEALAARDPYSPRAQYELGRTYVIYSHYNPNSPFTLLAYSALEHAASIPGSSVLPEQALIFMSSRMGMPTKAKWWSSMDQKLKTHRIAVQDESSLQTLTECLRDKTCIFPQEYLGKAFEAALTHPQPSARLLAMYGDYSWNILRNEAQGEQYLAEAVGKAPTEPAYRISLIRMLAAEGKYGEANASLAQLRLLNIGGRLTDSLNELQALPGMRNQVTPGQSSVP</sequence>
<comment type="caution">
    <text evidence="4">The sequence shown here is derived from an EMBL/GenBank/DDBJ whole genome shotgun (WGS) entry which is preliminary data.</text>
</comment>
<feature type="transmembrane region" description="Helical" evidence="3">
    <location>
        <begin position="209"/>
        <end position="230"/>
    </location>
</feature>
<feature type="transmembrane region" description="Helical" evidence="3">
    <location>
        <begin position="184"/>
        <end position="203"/>
    </location>
</feature>
<gene>
    <name evidence="4" type="ORF">ISS99_11020</name>
</gene>
<feature type="transmembrane region" description="Helical" evidence="3">
    <location>
        <begin position="414"/>
        <end position="431"/>
    </location>
</feature>
<feature type="transmembrane region" description="Helical" evidence="3">
    <location>
        <begin position="251"/>
        <end position="273"/>
    </location>
</feature>
<evidence type="ECO:0000256" key="1">
    <source>
        <dbReference type="ARBA" id="ARBA00022737"/>
    </source>
</evidence>
<dbReference type="InterPro" id="IPR052346">
    <property type="entry name" value="O-mannosyl-transferase_TMTC"/>
</dbReference>
<keyword evidence="1" id="KW-0677">Repeat</keyword>
<dbReference type="EMBL" id="JADIKF010000039">
    <property type="protein sequence ID" value="MBM7130062.1"/>
    <property type="molecule type" value="Genomic_DNA"/>
</dbReference>
<evidence type="ECO:0000313" key="5">
    <source>
        <dbReference type="Proteomes" id="UP001430193"/>
    </source>
</evidence>
<evidence type="ECO:0000256" key="2">
    <source>
        <dbReference type="ARBA" id="ARBA00022803"/>
    </source>
</evidence>
<keyword evidence="3" id="KW-0472">Membrane</keyword>
<protein>
    <recommendedName>
        <fullName evidence="6">Tetratricopeptide repeat protein</fullName>
    </recommendedName>
</protein>